<protein>
    <submittedName>
        <fullName evidence="2">Uncharacterized protein</fullName>
    </submittedName>
</protein>
<dbReference type="EMBL" id="FPJE01000002">
    <property type="protein sequence ID" value="SFW21147.1"/>
    <property type="molecule type" value="Genomic_DNA"/>
</dbReference>
<keyword evidence="1" id="KW-0732">Signal</keyword>
<feature type="chain" id="PRO_5013108936" evidence="1">
    <location>
        <begin position="23"/>
        <end position="358"/>
    </location>
</feature>
<evidence type="ECO:0000256" key="1">
    <source>
        <dbReference type="SAM" id="SignalP"/>
    </source>
</evidence>
<name>A0A1K1MDC7_9FLAO</name>
<dbReference type="RefSeq" id="WP_072315864.1">
    <property type="nucleotide sequence ID" value="NZ_FPJE01000002.1"/>
</dbReference>
<dbReference type="OrthoDB" id="9127154at2"/>
<feature type="signal peptide" evidence="1">
    <location>
        <begin position="1"/>
        <end position="22"/>
    </location>
</feature>
<evidence type="ECO:0000313" key="3">
    <source>
        <dbReference type="Proteomes" id="UP000182248"/>
    </source>
</evidence>
<accession>A0A1K1MDC7</accession>
<gene>
    <name evidence="2" type="ORF">SAMN02927921_00582</name>
</gene>
<dbReference type="AlphaFoldDB" id="A0A1K1MDC7"/>
<keyword evidence="3" id="KW-1185">Reference proteome</keyword>
<reference evidence="2 3" key="1">
    <citation type="submission" date="2016-11" db="EMBL/GenBank/DDBJ databases">
        <authorList>
            <person name="Jaros S."/>
            <person name="Januszkiewicz K."/>
            <person name="Wedrychowicz H."/>
        </authorList>
    </citation>
    <scope>NUCLEOTIDE SEQUENCE [LARGE SCALE GENOMIC DNA]</scope>
    <source>
        <strain evidence="2 3">CGMCC 1.12145</strain>
    </source>
</reference>
<proteinExistence type="predicted"/>
<evidence type="ECO:0000313" key="2">
    <source>
        <dbReference type="EMBL" id="SFW21147.1"/>
    </source>
</evidence>
<sequence>MKKRLLLLLGCCLTLTSLPAQHFTLNPLKDVHPGSRELFSFPYLADSSDAAGRINTWLHGTLLETLPGKFEYSPFERIWPAGTSRQGVVRLGYLVYANNDRYFSLDVSGEYSGIYRAPFSVIHNFDAHSGRPIALEDLFTVQGLKKLQQQTVQQRTALLEGFLKTLDTTAYDNADQYHRYTGCLASVKNDDLLQDRILLTGNSLRLIRNSCSSGTENTGDVLGDLENDFGFETLKPWLSAYGRYLFLPEATPQYAPEPGKHIRIGVYQGIRDGQPVRIFIEKVYNDDSVRAFCYYNEGTGRVDLQTERKPDGSYEFREIGPDQKTVTGIFRLKYNGLYRLEGNWHTPSHATVYRVALY</sequence>
<dbReference type="Proteomes" id="UP000182248">
    <property type="component" value="Unassembled WGS sequence"/>
</dbReference>
<organism evidence="2 3">
    <name type="scientific">Sinomicrobium oceani</name>
    <dbReference type="NCBI Taxonomy" id="1150368"/>
    <lineage>
        <taxon>Bacteria</taxon>
        <taxon>Pseudomonadati</taxon>
        <taxon>Bacteroidota</taxon>
        <taxon>Flavobacteriia</taxon>
        <taxon>Flavobacteriales</taxon>
        <taxon>Flavobacteriaceae</taxon>
        <taxon>Sinomicrobium</taxon>
    </lineage>
</organism>